<dbReference type="WBParaSite" id="HPBE_0000622601-mRNA-1">
    <property type="protein sequence ID" value="HPBE_0000622601-mRNA-1"/>
    <property type="gene ID" value="HPBE_0000622601"/>
</dbReference>
<evidence type="ECO:0000313" key="4">
    <source>
        <dbReference type="WBParaSite" id="HPBE_0000622601-mRNA-1"/>
    </source>
</evidence>
<feature type="chain" id="PRO_5044551420" evidence="1">
    <location>
        <begin position="20"/>
        <end position="129"/>
    </location>
</feature>
<proteinExistence type="predicted"/>
<reference evidence="2 3" key="1">
    <citation type="submission" date="2018-11" db="EMBL/GenBank/DDBJ databases">
        <authorList>
            <consortium name="Pathogen Informatics"/>
        </authorList>
    </citation>
    <scope>NUCLEOTIDE SEQUENCE [LARGE SCALE GENOMIC DNA]</scope>
</reference>
<gene>
    <name evidence="2" type="ORF">HPBE_LOCUS6227</name>
</gene>
<reference evidence="4" key="2">
    <citation type="submission" date="2019-09" db="UniProtKB">
        <authorList>
            <consortium name="WormBaseParasite"/>
        </authorList>
    </citation>
    <scope>IDENTIFICATION</scope>
</reference>
<evidence type="ECO:0000313" key="3">
    <source>
        <dbReference type="Proteomes" id="UP000050761"/>
    </source>
</evidence>
<keyword evidence="1" id="KW-0732">Signal</keyword>
<sequence length="129" mass="15008">MKAVLCVSALLMLCIGAMAFVKLDGCIRRVVDIFKAKNSQYLRGRIKKHLQFELDDADIIAGFMVHDEDFYEIGKVFFAGNQKSEKAVTFFYGDDIAKMTRIPYSMYYQYLRCEFEPEEEYPELEDPES</sequence>
<dbReference type="EMBL" id="UZAH01025622">
    <property type="protein sequence ID" value="VDO67469.1"/>
    <property type="molecule type" value="Genomic_DNA"/>
</dbReference>
<evidence type="ECO:0000256" key="1">
    <source>
        <dbReference type="SAM" id="SignalP"/>
    </source>
</evidence>
<evidence type="ECO:0000313" key="2">
    <source>
        <dbReference type="EMBL" id="VDO67469.1"/>
    </source>
</evidence>
<protein>
    <submittedName>
        <fullName evidence="4">DUF4359 domain-containing protein</fullName>
    </submittedName>
</protein>
<name>A0A183FHH8_HELPZ</name>
<dbReference type="Proteomes" id="UP000050761">
    <property type="component" value="Unassembled WGS sequence"/>
</dbReference>
<accession>A0A3P7XPP0</accession>
<keyword evidence="3" id="KW-1185">Reference proteome</keyword>
<dbReference type="AlphaFoldDB" id="A0A183FHH8"/>
<accession>A0A183FHH8</accession>
<feature type="signal peptide" evidence="1">
    <location>
        <begin position="1"/>
        <end position="19"/>
    </location>
</feature>
<organism evidence="3 4">
    <name type="scientific">Heligmosomoides polygyrus</name>
    <name type="common">Parasitic roundworm</name>
    <dbReference type="NCBI Taxonomy" id="6339"/>
    <lineage>
        <taxon>Eukaryota</taxon>
        <taxon>Metazoa</taxon>
        <taxon>Ecdysozoa</taxon>
        <taxon>Nematoda</taxon>
        <taxon>Chromadorea</taxon>
        <taxon>Rhabditida</taxon>
        <taxon>Rhabditina</taxon>
        <taxon>Rhabditomorpha</taxon>
        <taxon>Strongyloidea</taxon>
        <taxon>Heligmosomidae</taxon>
        <taxon>Heligmosomoides</taxon>
    </lineage>
</organism>